<keyword evidence="7 8" id="KW-0472">Membrane</keyword>
<name>A0ABY2KRN6_9RHOB</name>
<evidence type="ECO:0000256" key="6">
    <source>
        <dbReference type="ARBA" id="ARBA00022989"/>
    </source>
</evidence>
<keyword evidence="6 8" id="KW-1133">Transmembrane helix</keyword>
<evidence type="ECO:0000256" key="1">
    <source>
        <dbReference type="ARBA" id="ARBA00004651"/>
    </source>
</evidence>
<evidence type="ECO:0000256" key="5">
    <source>
        <dbReference type="ARBA" id="ARBA00022692"/>
    </source>
</evidence>
<keyword evidence="3" id="KW-0813">Transport</keyword>
<evidence type="ECO:0000256" key="2">
    <source>
        <dbReference type="ARBA" id="ARBA00010735"/>
    </source>
</evidence>
<dbReference type="RefSeq" id="WP_135429084.1">
    <property type="nucleotide sequence ID" value="NZ_RPEM01000002.1"/>
</dbReference>
<evidence type="ECO:0000313" key="9">
    <source>
        <dbReference type="EMBL" id="TGD44918.1"/>
    </source>
</evidence>
<dbReference type="EMBL" id="RPEM01000002">
    <property type="protein sequence ID" value="TGD44918.1"/>
    <property type="molecule type" value="Genomic_DNA"/>
</dbReference>
<evidence type="ECO:0000256" key="3">
    <source>
        <dbReference type="ARBA" id="ARBA00022448"/>
    </source>
</evidence>
<keyword evidence="10" id="KW-1185">Reference proteome</keyword>
<protein>
    <submittedName>
        <fullName evidence="9">Branched-chain amino acid ABC transporter permease</fullName>
    </submittedName>
</protein>
<feature type="transmembrane region" description="Helical" evidence="8">
    <location>
        <begin position="103"/>
        <end position="121"/>
    </location>
</feature>
<evidence type="ECO:0000313" key="10">
    <source>
        <dbReference type="Proteomes" id="UP000297741"/>
    </source>
</evidence>
<organism evidence="9 10">
    <name type="scientific">Pseudotabrizicola sediminis</name>
    <dbReference type="NCBI Taxonomy" id="2486418"/>
    <lineage>
        <taxon>Bacteria</taxon>
        <taxon>Pseudomonadati</taxon>
        <taxon>Pseudomonadota</taxon>
        <taxon>Alphaproteobacteria</taxon>
        <taxon>Rhodobacterales</taxon>
        <taxon>Paracoccaceae</taxon>
        <taxon>Pseudotabrizicola</taxon>
    </lineage>
</organism>
<proteinExistence type="inferred from homology"/>
<dbReference type="PANTHER" id="PTHR34979">
    <property type="entry name" value="INNER MEMBRANE PROTEIN YGAZ"/>
    <property type="match status" value="1"/>
</dbReference>
<feature type="transmembrane region" description="Helical" evidence="8">
    <location>
        <begin position="133"/>
        <end position="153"/>
    </location>
</feature>
<feature type="transmembrane region" description="Helical" evidence="8">
    <location>
        <begin position="188"/>
        <end position="205"/>
    </location>
</feature>
<evidence type="ECO:0000256" key="4">
    <source>
        <dbReference type="ARBA" id="ARBA00022475"/>
    </source>
</evidence>
<dbReference type="Pfam" id="PF03591">
    <property type="entry name" value="AzlC"/>
    <property type="match status" value="1"/>
</dbReference>
<keyword evidence="4" id="KW-1003">Cell membrane</keyword>
<dbReference type="PANTHER" id="PTHR34979:SF1">
    <property type="entry name" value="INNER MEMBRANE PROTEIN YGAZ"/>
    <property type="match status" value="1"/>
</dbReference>
<feature type="transmembrane region" description="Helical" evidence="8">
    <location>
        <begin position="165"/>
        <end position="183"/>
    </location>
</feature>
<keyword evidence="5 8" id="KW-0812">Transmembrane</keyword>
<gene>
    <name evidence="9" type="ORF">EEB11_03775</name>
</gene>
<reference evidence="9 10" key="1">
    <citation type="submission" date="2018-11" db="EMBL/GenBank/DDBJ databases">
        <title>Tabrizicola sp. isolated from sediment of alpine lake.</title>
        <authorList>
            <person name="Liu Z."/>
        </authorList>
    </citation>
    <scope>NUCLEOTIDE SEQUENCE [LARGE SCALE GENOMIC DNA]</scope>
    <source>
        <strain evidence="9 10">DRYC-M-16</strain>
    </source>
</reference>
<evidence type="ECO:0000256" key="8">
    <source>
        <dbReference type="SAM" id="Phobius"/>
    </source>
</evidence>
<feature type="transmembrane region" description="Helical" evidence="8">
    <location>
        <begin position="67"/>
        <end position="91"/>
    </location>
</feature>
<comment type="caution">
    <text evidence="9">The sequence shown here is derived from an EMBL/GenBank/DDBJ whole genome shotgun (WGS) entry which is preliminary data.</text>
</comment>
<feature type="transmembrane region" description="Helical" evidence="8">
    <location>
        <begin position="12"/>
        <end position="34"/>
    </location>
</feature>
<sequence length="238" mass="24847">MTPIRSAFLRGCLASAPFVIVVIPFALLFGVVATEAGLNLLQVMLFSFSVFAGASQFAAVQLMQDQAPVLVVLATSLAVNLRMVMYSVAMAPHLGAAPFGTRALMAYFLVDQSFAASQIEFERRPDQPLADKVAFFFGTVTPIAPMWFAATFAGALVGEAIPPEYALDFAVPITFLAICAPMLRSIPHVVAAAVSIVAALVLAGLPYGTGLLLAAVLAMAAGAGAEVALTRKGVTHED</sequence>
<dbReference type="Proteomes" id="UP000297741">
    <property type="component" value="Unassembled WGS sequence"/>
</dbReference>
<evidence type="ECO:0000256" key="7">
    <source>
        <dbReference type="ARBA" id="ARBA00023136"/>
    </source>
</evidence>
<comment type="subcellular location">
    <subcellularLocation>
        <location evidence="1">Cell membrane</location>
        <topology evidence="1">Multi-pass membrane protein</topology>
    </subcellularLocation>
</comment>
<accession>A0ABY2KRN6</accession>
<feature type="transmembrane region" description="Helical" evidence="8">
    <location>
        <begin position="40"/>
        <end position="60"/>
    </location>
</feature>
<dbReference type="InterPro" id="IPR011606">
    <property type="entry name" value="Brnchd-chn_aa_trnsp_permease"/>
</dbReference>
<comment type="similarity">
    <text evidence="2">Belongs to the AzlC family.</text>
</comment>